<dbReference type="RefSeq" id="WP_217350171.1">
    <property type="nucleotide sequence ID" value="NZ_BFAY01000011.1"/>
</dbReference>
<organism evidence="2 3">
    <name type="scientific">Leptospira johnsonii</name>
    <dbReference type="NCBI Taxonomy" id="1917820"/>
    <lineage>
        <taxon>Bacteria</taxon>
        <taxon>Pseudomonadati</taxon>
        <taxon>Spirochaetota</taxon>
        <taxon>Spirochaetia</taxon>
        <taxon>Leptospirales</taxon>
        <taxon>Leptospiraceae</taxon>
        <taxon>Leptospira</taxon>
    </lineage>
</organism>
<dbReference type="GO" id="GO:0016829">
    <property type="term" value="F:lyase activity"/>
    <property type="evidence" value="ECO:0007669"/>
    <property type="project" value="UniProtKB-KW"/>
</dbReference>
<dbReference type="Proteomes" id="UP000245076">
    <property type="component" value="Unassembled WGS sequence"/>
</dbReference>
<dbReference type="AlphaFoldDB" id="A0A2P2D6P0"/>
<keyword evidence="1" id="KW-0472">Membrane</keyword>
<comment type="caution">
    <text evidence="2">The sequence shown here is derived from an EMBL/GenBank/DDBJ whole genome shotgun (WGS) entry which is preliminary data.</text>
</comment>
<gene>
    <name evidence="2" type="primary">prpB</name>
    <name evidence="2" type="ORF">LPTSP1_32620</name>
</gene>
<keyword evidence="1" id="KW-0812">Transmembrane</keyword>
<accession>A0A2P2D6P0</accession>
<keyword evidence="2" id="KW-0456">Lyase</keyword>
<evidence type="ECO:0000256" key="1">
    <source>
        <dbReference type="SAM" id="Phobius"/>
    </source>
</evidence>
<name>A0A2P2D6P0_9LEPT</name>
<keyword evidence="3" id="KW-1185">Reference proteome</keyword>
<dbReference type="EMBL" id="BFAY01000011">
    <property type="protein sequence ID" value="GBF40248.1"/>
    <property type="molecule type" value="Genomic_DNA"/>
</dbReference>
<keyword evidence="1" id="KW-1133">Transmembrane helix</keyword>
<feature type="transmembrane region" description="Helical" evidence="1">
    <location>
        <begin position="38"/>
        <end position="59"/>
    </location>
</feature>
<evidence type="ECO:0000313" key="2">
    <source>
        <dbReference type="EMBL" id="GBF40248.1"/>
    </source>
</evidence>
<reference evidence="2 3" key="1">
    <citation type="submission" date="2018-02" db="EMBL/GenBank/DDBJ databases">
        <title>Novel Leptospira species isolated from soil and water in Japan.</title>
        <authorList>
            <person name="Nakao R."/>
            <person name="Masuzawa T."/>
        </authorList>
    </citation>
    <scope>NUCLEOTIDE SEQUENCE [LARGE SCALE GENOMIC DNA]</scope>
    <source>
        <strain evidence="2 3">E8</strain>
    </source>
</reference>
<dbReference type="InterPro" id="IPR040442">
    <property type="entry name" value="Pyrv_kinase-like_dom_sf"/>
</dbReference>
<dbReference type="Pfam" id="PF13714">
    <property type="entry name" value="PEP_mutase"/>
    <property type="match status" value="1"/>
</dbReference>
<protein>
    <submittedName>
        <fullName evidence="2">2-methylisocitrate lyase</fullName>
    </submittedName>
</protein>
<dbReference type="Gene3D" id="3.20.20.60">
    <property type="entry name" value="Phosphoenolpyruvate-binding domains"/>
    <property type="match status" value="1"/>
</dbReference>
<proteinExistence type="predicted"/>
<evidence type="ECO:0000313" key="3">
    <source>
        <dbReference type="Proteomes" id="UP000245076"/>
    </source>
</evidence>
<sequence length="65" mass="6968">MASTQDRLGEIFRNLHSQDIFVMPNAWDAGSARMLAGAGYSAIGTTSAGIAFAAGLPFYTRDRRS</sequence>
<dbReference type="InterPro" id="IPR015813">
    <property type="entry name" value="Pyrv/PenolPyrv_kinase-like_dom"/>
</dbReference>
<dbReference type="SUPFAM" id="SSF51621">
    <property type="entry name" value="Phosphoenolpyruvate/pyruvate domain"/>
    <property type="match status" value="1"/>
</dbReference>